<keyword evidence="5" id="KW-1185">Reference proteome</keyword>
<dbReference type="PANTHER" id="PTHR33755">
    <property type="entry name" value="TOXIN PARE1-RELATED"/>
    <property type="match status" value="1"/>
</dbReference>
<proteinExistence type="inferred from homology"/>
<dbReference type="EMBL" id="FUYX01000022">
    <property type="protein sequence ID" value="SKC15971.1"/>
    <property type="molecule type" value="Genomic_DNA"/>
</dbReference>
<evidence type="ECO:0000313" key="6">
    <source>
        <dbReference type="Proteomes" id="UP000190130"/>
    </source>
</evidence>
<dbReference type="Proteomes" id="UP000051562">
    <property type="component" value="Unassembled WGS sequence"/>
</dbReference>
<keyword evidence="2" id="KW-1277">Toxin-antitoxin system</keyword>
<evidence type="ECO:0000313" key="4">
    <source>
        <dbReference type="EMBL" id="SKC15971.1"/>
    </source>
</evidence>
<dbReference type="Proteomes" id="UP000190130">
    <property type="component" value="Unassembled WGS sequence"/>
</dbReference>
<dbReference type="NCBIfam" id="TIGR02385">
    <property type="entry name" value="RelE_StbE"/>
    <property type="match status" value="1"/>
</dbReference>
<dbReference type="AlphaFoldDB" id="A0A0Q3HYY0"/>
<name>A0A0Q3HYY0_9HYPH</name>
<evidence type="ECO:0000256" key="2">
    <source>
        <dbReference type="ARBA" id="ARBA00022649"/>
    </source>
</evidence>
<dbReference type="EMBL" id="LMAR01000083">
    <property type="protein sequence ID" value="KQK27999.1"/>
    <property type="molecule type" value="Genomic_DNA"/>
</dbReference>
<dbReference type="PANTHER" id="PTHR33755:SF6">
    <property type="entry name" value="PLASMID STABILIZATION SYSTEM PROTEIN"/>
    <property type="match status" value="1"/>
</dbReference>
<comment type="similarity">
    <text evidence="1">Belongs to the RelE toxin family.</text>
</comment>
<organism evidence="3 5">
    <name type="scientific">Bosea thiooxidans</name>
    <dbReference type="NCBI Taxonomy" id="53254"/>
    <lineage>
        <taxon>Bacteria</taxon>
        <taxon>Pseudomonadati</taxon>
        <taxon>Pseudomonadota</taxon>
        <taxon>Alphaproteobacteria</taxon>
        <taxon>Hyphomicrobiales</taxon>
        <taxon>Boseaceae</taxon>
        <taxon>Bosea</taxon>
    </lineage>
</organism>
<reference evidence="3 5" key="1">
    <citation type="submission" date="2015-10" db="EMBL/GenBank/DDBJ databases">
        <title>Draft genome of Bosea thiooxidans.</title>
        <authorList>
            <person name="Wang X."/>
        </authorList>
    </citation>
    <scope>NUCLEOTIDE SEQUENCE [LARGE SCALE GENOMIC DNA]</scope>
    <source>
        <strain evidence="3 5">CGMCC 9174</strain>
    </source>
</reference>
<dbReference type="OrthoDB" id="595470at2"/>
<evidence type="ECO:0000313" key="3">
    <source>
        <dbReference type="EMBL" id="KQK27999.1"/>
    </source>
</evidence>
<evidence type="ECO:0000256" key="1">
    <source>
        <dbReference type="ARBA" id="ARBA00006226"/>
    </source>
</evidence>
<dbReference type="Gene3D" id="3.30.2310.20">
    <property type="entry name" value="RelE-like"/>
    <property type="match status" value="1"/>
</dbReference>
<sequence length="94" mass="10785">MRIVWTPRAQRNLRDAARYLTQFNPFAALSMIRTIRAAPTQLLHHPASGRPGRIEGTRELVVPGTSYVLPYRVRDGRVEILAVLHTSRQWPDQL</sequence>
<dbReference type="InterPro" id="IPR035093">
    <property type="entry name" value="RelE/ParE_toxin_dom_sf"/>
</dbReference>
<dbReference type="InterPro" id="IPR007712">
    <property type="entry name" value="RelE/ParE_toxin"/>
</dbReference>
<protein>
    <submittedName>
        <fullName evidence="4">Toxin ParE1/3/4</fullName>
    </submittedName>
</protein>
<dbReference type="RefSeq" id="WP_055730689.1">
    <property type="nucleotide sequence ID" value="NZ_FUYX01000022.1"/>
</dbReference>
<dbReference type="Pfam" id="PF05016">
    <property type="entry name" value="ParE_toxin"/>
    <property type="match status" value="1"/>
</dbReference>
<reference evidence="4 6" key="2">
    <citation type="submission" date="2017-02" db="EMBL/GenBank/DDBJ databases">
        <authorList>
            <person name="Peterson S.W."/>
        </authorList>
    </citation>
    <scope>NUCLEOTIDE SEQUENCE [LARGE SCALE GENOMIC DNA]</scope>
    <source>
        <strain evidence="4 6">DSM 9653</strain>
    </source>
</reference>
<accession>A0A0Q3HYY0</accession>
<evidence type="ECO:0000313" key="5">
    <source>
        <dbReference type="Proteomes" id="UP000051562"/>
    </source>
</evidence>
<gene>
    <name evidence="3" type="ORF">ARD30_23930</name>
    <name evidence="4" type="ORF">SAMN05660750_04894</name>
</gene>
<dbReference type="InterPro" id="IPR051803">
    <property type="entry name" value="TA_system_RelE-like_toxin"/>
</dbReference>
<dbReference type="STRING" id="53254.SAMN05660750_04894"/>